<reference evidence="2 3" key="1">
    <citation type="journal article" date="2020" name="Int. J. Syst. Evol. Microbiol.">
        <title>Reclassification of Streptomyces castelarensis and Streptomyces sporoclivatus as later heterotypic synonyms of Streptomyces antimycoticus.</title>
        <authorList>
            <person name="Komaki H."/>
            <person name="Tamura T."/>
        </authorList>
    </citation>
    <scope>NUCLEOTIDE SEQUENCE [LARGE SCALE GENOMIC DNA]</scope>
    <source>
        <strain evidence="2 3">NBRC 13459</strain>
    </source>
</reference>
<feature type="region of interest" description="Disordered" evidence="1">
    <location>
        <begin position="108"/>
        <end position="139"/>
    </location>
</feature>
<dbReference type="AlphaFoldDB" id="A0A4D4LQU2"/>
<organism evidence="2 3">
    <name type="scientific">Streptomyces violaceusniger</name>
    <dbReference type="NCBI Taxonomy" id="68280"/>
    <lineage>
        <taxon>Bacteria</taxon>
        <taxon>Bacillati</taxon>
        <taxon>Actinomycetota</taxon>
        <taxon>Actinomycetes</taxon>
        <taxon>Kitasatosporales</taxon>
        <taxon>Streptomycetaceae</taxon>
        <taxon>Streptomyces</taxon>
        <taxon>Streptomyces violaceusniger group</taxon>
    </lineage>
</organism>
<dbReference type="Proteomes" id="UP000301309">
    <property type="component" value="Unassembled WGS sequence"/>
</dbReference>
<comment type="caution">
    <text evidence="2">The sequence shown here is derived from an EMBL/GenBank/DDBJ whole genome shotgun (WGS) entry which is preliminary data.</text>
</comment>
<feature type="compositionally biased region" description="Low complexity" evidence="1">
    <location>
        <begin position="125"/>
        <end position="139"/>
    </location>
</feature>
<protein>
    <submittedName>
        <fullName evidence="2">Uncharacterized protein</fullName>
    </submittedName>
</protein>
<evidence type="ECO:0000313" key="2">
    <source>
        <dbReference type="EMBL" id="GDY60453.1"/>
    </source>
</evidence>
<keyword evidence="3" id="KW-1185">Reference proteome</keyword>
<sequence length="139" mass="14263">MQGVNIDPPYGLGQHVRAHFDLCGDGSPPSVDHLVQPGPTPLPTPAIDPGYEGSEQLRITGIANGARVSFTRNGAPVGTYRCWGGALLVSFDTPFTAGETVTATQRLCDSGPPSPPGDVTIQPCSALPAPASARSRAGT</sequence>
<name>A0A4D4LQU2_STRVO</name>
<evidence type="ECO:0000256" key="1">
    <source>
        <dbReference type="SAM" id="MobiDB-lite"/>
    </source>
</evidence>
<dbReference type="EMBL" id="BJHW01000002">
    <property type="protein sequence ID" value="GDY60453.1"/>
    <property type="molecule type" value="Genomic_DNA"/>
</dbReference>
<evidence type="ECO:0000313" key="3">
    <source>
        <dbReference type="Proteomes" id="UP000301309"/>
    </source>
</evidence>
<accession>A0A4D4LQU2</accession>
<proteinExistence type="predicted"/>
<gene>
    <name evidence="2" type="ORF">SVIO_110760</name>
</gene>